<evidence type="ECO:0000256" key="4">
    <source>
        <dbReference type="SAM" id="SignalP"/>
    </source>
</evidence>
<reference evidence="5 6" key="1">
    <citation type="submission" date="2011-11" db="EMBL/GenBank/DDBJ databases">
        <title>Complete sequence of Spirochaeta sp. grapes.</title>
        <authorList>
            <consortium name="US DOE Joint Genome Institute"/>
            <person name="Lucas S."/>
            <person name="Han J."/>
            <person name="Lapidus A."/>
            <person name="Cheng J.-F."/>
            <person name="Goodwin L."/>
            <person name="Pitluck S."/>
            <person name="Peters L."/>
            <person name="Ovchinnikova G."/>
            <person name="Munk A.C."/>
            <person name="Detter J.C."/>
            <person name="Han C."/>
            <person name="Tapia R."/>
            <person name="Land M."/>
            <person name="Hauser L."/>
            <person name="Kyrpides N."/>
            <person name="Ivanova N."/>
            <person name="Pagani I."/>
            <person name="Ritalahtilisa K."/>
            <person name="Loeffler F."/>
            <person name="Woyke T."/>
        </authorList>
    </citation>
    <scope>NUCLEOTIDE SEQUENCE [LARGE SCALE GENOMIC DNA]</scope>
    <source>
        <strain evidence="6">ATCC BAA-1885 / DSM 22778 / Grapes</strain>
    </source>
</reference>
<keyword evidence="5" id="KW-0675">Receptor</keyword>
<dbReference type="GO" id="GO:0030288">
    <property type="term" value="C:outer membrane-bounded periplasmic space"/>
    <property type="evidence" value="ECO:0007669"/>
    <property type="project" value="InterPro"/>
</dbReference>
<dbReference type="PANTHER" id="PTHR33376">
    <property type="match status" value="1"/>
</dbReference>
<dbReference type="Proteomes" id="UP000005632">
    <property type="component" value="Chromosome"/>
</dbReference>
<dbReference type="Gene3D" id="3.40.190.170">
    <property type="entry name" value="Bacterial extracellular solute-binding protein, family 7"/>
    <property type="match status" value="1"/>
</dbReference>
<dbReference type="HOGENOM" id="CLU_036176_1_0_12"/>
<dbReference type="CDD" id="cd13677">
    <property type="entry name" value="PBP2_TRAP_SBP_like_6"/>
    <property type="match status" value="1"/>
</dbReference>
<dbReference type="InterPro" id="IPR004682">
    <property type="entry name" value="TRAP_DctP"/>
</dbReference>
<dbReference type="KEGG" id="sgp:SpiGrapes_1465"/>
<dbReference type="STRING" id="158190.SpiGrapes_1465"/>
<evidence type="ECO:0000313" key="6">
    <source>
        <dbReference type="Proteomes" id="UP000005632"/>
    </source>
</evidence>
<dbReference type="NCBIfam" id="NF037995">
    <property type="entry name" value="TRAP_S1"/>
    <property type="match status" value="1"/>
</dbReference>
<accession>G8QV40</accession>
<evidence type="ECO:0000256" key="3">
    <source>
        <dbReference type="ARBA" id="ARBA00022729"/>
    </source>
</evidence>
<dbReference type="GO" id="GO:0055085">
    <property type="term" value="P:transmembrane transport"/>
    <property type="evidence" value="ECO:0007669"/>
    <property type="project" value="InterPro"/>
</dbReference>
<dbReference type="InterPro" id="IPR018389">
    <property type="entry name" value="DctP_fam"/>
</dbReference>
<name>G8QV40_SPHPG</name>
<comment type="similarity">
    <text evidence="1">Belongs to the bacterial solute-binding protein 7 family.</text>
</comment>
<evidence type="ECO:0000256" key="1">
    <source>
        <dbReference type="ARBA" id="ARBA00009023"/>
    </source>
</evidence>
<protein>
    <submittedName>
        <fullName evidence="5">Tripartite ATP-independent periplasmic transporter solute receptor, DctP family</fullName>
    </submittedName>
</protein>
<evidence type="ECO:0000256" key="2">
    <source>
        <dbReference type="ARBA" id="ARBA00022448"/>
    </source>
</evidence>
<organism evidence="5 6">
    <name type="scientific">Sphaerochaeta pleomorpha (strain ATCC BAA-1885 / DSM 22778 / Grapes)</name>
    <dbReference type="NCBI Taxonomy" id="158190"/>
    <lineage>
        <taxon>Bacteria</taxon>
        <taxon>Pseudomonadati</taxon>
        <taxon>Spirochaetota</taxon>
        <taxon>Spirochaetia</taxon>
        <taxon>Spirochaetales</taxon>
        <taxon>Sphaerochaetaceae</taxon>
        <taxon>Sphaerochaeta</taxon>
    </lineage>
</organism>
<dbReference type="NCBIfam" id="TIGR00787">
    <property type="entry name" value="dctP"/>
    <property type="match status" value="1"/>
</dbReference>
<dbReference type="OrthoDB" id="89872at2"/>
<dbReference type="AlphaFoldDB" id="G8QV40"/>
<dbReference type="EMBL" id="CP003155">
    <property type="protein sequence ID" value="AEV29276.1"/>
    <property type="molecule type" value="Genomic_DNA"/>
</dbReference>
<keyword evidence="6" id="KW-1185">Reference proteome</keyword>
<dbReference type="PANTHER" id="PTHR33376:SF7">
    <property type="entry name" value="C4-DICARBOXYLATE-BINDING PROTEIN DCTB"/>
    <property type="match status" value="1"/>
</dbReference>
<keyword evidence="2" id="KW-0813">Transport</keyword>
<sequence length="382" mass="42167">MKKTMVALVLIAIVSTLFFGCAKREDAKPATPVAAAAPAATAPVKAEANVTVKQEVRTVKPDYTIRFAYYDAPTWPSISKLPLPEHAYALVFKSIVEANSNGKIAVDLYPGNALGDTKATMEMAMSGGIEMVTCTGTASSIMPELQVIFLPYVFKSDEVAWDFFDNSQLWKDMAKTFEEKSGLKMLSVGQNGTRHFTNSKRPIHTPADMKGLKFRVMQSPIYVKMVEAMGAAATPLASGEIYTACQTGVVDGQENPIWNIAANKWNEVQKYITLDGHTWSENFIMMNSDFWNSLPKEYQHIITIAAYHAQNADRATEDLASRVLDFESVKSSMEVYVPTSAELDAFKKAAAPTYDWLRGEVGNEIVDKFLAEVKKSEANFGY</sequence>
<dbReference type="RefSeq" id="WP_014270124.1">
    <property type="nucleotide sequence ID" value="NC_016633.1"/>
</dbReference>
<feature type="signal peptide" evidence="4">
    <location>
        <begin position="1"/>
        <end position="22"/>
    </location>
</feature>
<proteinExistence type="inferred from homology"/>
<evidence type="ECO:0000313" key="5">
    <source>
        <dbReference type="EMBL" id="AEV29276.1"/>
    </source>
</evidence>
<keyword evidence="3 4" id="KW-0732">Signal</keyword>
<dbReference type="PIRSF" id="PIRSF006470">
    <property type="entry name" value="DctB"/>
    <property type="match status" value="1"/>
</dbReference>
<gene>
    <name evidence="5" type="ordered locus">SpiGrapes_1465</name>
</gene>
<dbReference type="eggNOG" id="COG1638">
    <property type="taxonomic scope" value="Bacteria"/>
</dbReference>
<dbReference type="Pfam" id="PF03480">
    <property type="entry name" value="DctP"/>
    <property type="match status" value="1"/>
</dbReference>
<feature type="chain" id="PRO_5003515147" evidence="4">
    <location>
        <begin position="23"/>
        <end position="382"/>
    </location>
</feature>
<dbReference type="InterPro" id="IPR038404">
    <property type="entry name" value="TRAP_DctP_sf"/>
</dbReference>
<dbReference type="PROSITE" id="PS51257">
    <property type="entry name" value="PROKAR_LIPOPROTEIN"/>
    <property type="match status" value="1"/>
</dbReference>